<reference evidence="4 5" key="1">
    <citation type="submission" date="2019-07" db="EMBL/GenBank/DDBJ databases">
        <title>Genome sequencing of 100 strains of the haloalkaliphilic chemolithoautotrophic sulfur-oxidizing bacterium Thioalkalivibrio.</title>
        <authorList>
            <person name="Muyzer G."/>
        </authorList>
    </citation>
    <scope>NUCLEOTIDE SEQUENCE [LARGE SCALE GENOMIC DNA]</scope>
    <source>
        <strain evidence="4 5">ASO4-4</strain>
    </source>
</reference>
<dbReference type="PROSITE" id="PS50887">
    <property type="entry name" value="GGDEF"/>
    <property type="match status" value="1"/>
</dbReference>
<protein>
    <submittedName>
        <fullName evidence="4">CRISPR-associated protein Cmr2</fullName>
    </submittedName>
</protein>
<dbReference type="InterPro" id="IPR029787">
    <property type="entry name" value="Nucleotide_cyclase"/>
</dbReference>
<dbReference type="GO" id="GO:0051607">
    <property type="term" value="P:defense response to virus"/>
    <property type="evidence" value="ECO:0007669"/>
    <property type="project" value="UniProtKB-KW"/>
</dbReference>
<feature type="domain" description="GGDEF" evidence="3">
    <location>
        <begin position="325"/>
        <end position="465"/>
    </location>
</feature>
<dbReference type="SUPFAM" id="SSF55073">
    <property type="entry name" value="Nucleotide cyclase"/>
    <property type="match status" value="1"/>
</dbReference>
<accession>A0A562R2Q4</accession>
<keyword evidence="2" id="KW-0051">Antiviral defense</keyword>
<dbReference type="NCBIfam" id="TIGR02577">
    <property type="entry name" value="cas_TM1794_Cmr2"/>
    <property type="match status" value="1"/>
</dbReference>
<keyword evidence="5" id="KW-1185">Reference proteome</keyword>
<evidence type="ECO:0000259" key="3">
    <source>
        <dbReference type="PROSITE" id="PS50887"/>
    </source>
</evidence>
<keyword evidence="1" id="KW-0547">Nucleotide-binding</keyword>
<dbReference type="Pfam" id="PF12469">
    <property type="entry name" value="Cmr2_N"/>
    <property type="match status" value="1"/>
</dbReference>
<evidence type="ECO:0000313" key="5">
    <source>
        <dbReference type="Proteomes" id="UP000318307"/>
    </source>
</evidence>
<evidence type="ECO:0000256" key="2">
    <source>
        <dbReference type="ARBA" id="ARBA00023118"/>
    </source>
</evidence>
<organism evidence="4 5">
    <name type="scientific">Desulfobotulus alkaliphilus</name>
    <dbReference type="NCBI Taxonomy" id="622671"/>
    <lineage>
        <taxon>Bacteria</taxon>
        <taxon>Pseudomonadati</taxon>
        <taxon>Thermodesulfobacteriota</taxon>
        <taxon>Desulfobacteria</taxon>
        <taxon>Desulfobacterales</taxon>
        <taxon>Desulfobacteraceae</taxon>
        <taxon>Desulfobotulus</taxon>
    </lineage>
</organism>
<dbReference type="InterPro" id="IPR024615">
    <property type="entry name" value="CRISPR-assoc_Cmr2_N"/>
</dbReference>
<evidence type="ECO:0000256" key="1">
    <source>
        <dbReference type="ARBA" id="ARBA00022741"/>
    </source>
</evidence>
<dbReference type="Pfam" id="PF22335">
    <property type="entry name" value="Cas10-Cmr2_palm2"/>
    <property type="match status" value="1"/>
</dbReference>
<dbReference type="GO" id="GO:0000166">
    <property type="term" value="F:nucleotide binding"/>
    <property type="evidence" value="ECO:0007669"/>
    <property type="project" value="UniProtKB-KW"/>
</dbReference>
<dbReference type="Gene3D" id="3.30.70.270">
    <property type="match status" value="1"/>
</dbReference>
<dbReference type="AlphaFoldDB" id="A0A562R2Q4"/>
<dbReference type="RefSeq" id="WP_144686775.1">
    <property type="nucleotide sequence ID" value="NZ_VLLC01000054.1"/>
</dbReference>
<dbReference type="EMBL" id="VLLC01000054">
    <property type="protein sequence ID" value="TWI62864.1"/>
    <property type="molecule type" value="Genomic_DNA"/>
</dbReference>
<name>A0A562R2Q4_9BACT</name>
<dbReference type="Proteomes" id="UP000318307">
    <property type="component" value="Unassembled WGS sequence"/>
</dbReference>
<dbReference type="InterPro" id="IPR013407">
    <property type="entry name" value="CRISPR-assoc_prot_Cmr2"/>
</dbReference>
<dbReference type="OrthoDB" id="9758700at2"/>
<comment type="caution">
    <text evidence="4">The sequence shown here is derived from an EMBL/GenBank/DDBJ whole genome shotgun (WGS) entry which is preliminary data.</text>
</comment>
<evidence type="ECO:0000313" key="4">
    <source>
        <dbReference type="EMBL" id="TWI62864.1"/>
    </source>
</evidence>
<sequence length="601" mass="66467">MKESLLVIAIGPVQEFIATARKLRDLWIGSMLLSELSKTIARSLHEDGAKLIFPSLAPGQEAVDLAALSDLNVANKILVKVSSPEEAKRIQQRAKEKWQAHLDEIGEKTLEKMDSLPFVRLDRERFQKQMKDYGEFYAAWVEIEAAGGYASARDRVEGLLASRKNVRPFGPPMWEGSGVPKNSLDGMRETVLGEKLKEIKGLLKKNERLDAMGCIKRFYPLAIKKQVNEHFDDLSDIALIPWLEGIEGNMKKLEAFIAFQSAVQGTNNGRYSEKKQATGLSQNLESDLYYAGRDALKNHLGEESSIREAWKTRNKMVKVCGEPHLYAVILVGDGDNMGKMIDAIKTQEGHARFTSELSTFAKEVKGLVEGYSGSLIYSGGDDVMAYLPLHKALACADKLRLKFHDSMAAVHKELNLPESVVKPTFSAGLAIVHHSMPLDQALDQARKAEKMAKNGGRNALAIVQNKRSGGELSIVGKWDRVDNKPDLPGMAERMGAVVDLYNDPETVLPARLGYQLREASLSAGDQMNFATQAGEKVVPNNAAAALIKRIFDQKNDGNREKNKKLIPLLSGRVSIREFSDELVIGHQIARAVRLAEGKETP</sequence>
<dbReference type="InterPro" id="IPR038242">
    <property type="entry name" value="Cmr2_N"/>
</dbReference>
<dbReference type="InterPro" id="IPR043128">
    <property type="entry name" value="Rev_trsase/Diguanyl_cyclase"/>
</dbReference>
<dbReference type="InterPro" id="IPR000160">
    <property type="entry name" value="GGDEF_dom"/>
</dbReference>
<gene>
    <name evidence="4" type="ORF">LZ24_03316</name>
</gene>
<dbReference type="InterPro" id="IPR054767">
    <property type="entry name" value="Cas10-Cmr2_palm2"/>
</dbReference>
<dbReference type="Gene3D" id="3.30.70.2220">
    <property type="entry name" value="CRISPR-Cas system, Cmr2 subunit, D1 domain, cysteine cluster"/>
    <property type="match status" value="1"/>
</dbReference>
<proteinExistence type="predicted"/>